<gene>
    <name evidence="3" type="ORF">DJ70_08900</name>
</gene>
<comment type="caution">
    <text evidence="3">The sequence shown here is derived from an EMBL/GenBank/DDBJ whole genome shotgun (WGS) entry which is preliminary data.</text>
</comment>
<dbReference type="AlphaFoldDB" id="A0A256IK54"/>
<evidence type="ECO:0000256" key="1">
    <source>
        <dbReference type="SAM" id="MobiDB-lite"/>
    </source>
</evidence>
<dbReference type="Proteomes" id="UP000216308">
    <property type="component" value="Unassembled WGS sequence"/>
</dbReference>
<feature type="compositionally biased region" description="Basic and acidic residues" evidence="1">
    <location>
        <begin position="143"/>
        <end position="157"/>
    </location>
</feature>
<dbReference type="InterPro" id="IPR058425">
    <property type="entry name" value="DUF8112"/>
</dbReference>
<dbReference type="Pfam" id="PF26417">
    <property type="entry name" value="DUF8112"/>
    <property type="match status" value="1"/>
</dbReference>
<dbReference type="EMBL" id="NHPJ01000085">
    <property type="protein sequence ID" value="OYR56537.1"/>
    <property type="molecule type" value="Genomic_DNA"/>
</dbReference>
<protein>
    <recommendedName>
        <fullName evidence="2">DUF8112 domain-containing protein</fullName>
    </recommendedName>
</protein>
<keyword evidence="4" id="KW-1185">Reference proteome</keyword>
<feature type="region of interest" description="Disordered" evidence="1">
    <location>
        <begin position="110"/>
        <end position="157"/>
    </location>
</feature>
<sequence>MNNSYSRQTDRSHLTRIALDTRDPRCQVCGDQFHEGDDITVYAYRPAGEATYEIGYLMCGHDTHGHPTVFTRSVRELVVTGHIGSCANTRTQSTTWVLLAPTIVVTSVTTHTKPHVHPDTTTPRNSTRPTQREPTPLFTAVREQTRADGGPRDGGSE</sequence>
<evidence type="ECO:0000313" key="3">
    <source>
        <dbReference type="EMBL" id="OYR56537.1"/>
    </source>
</evidence>
<accession>A0A256IK54</accession>
<organism evidence="3 4">
    <name type="scientific">Halorubrum halodurans</name>
    <dbReference type="NCBI Taxonomy" id="1383851"/>
    <lineage>
        <taxon>Archaea</taxon>
        <taxon>Methanobacteriati</taxon>
        <taxon>Methanobacteriota</taxon>
        <taxon>Stenosarchaea group</taxon>
        <taxon>Halobacteria</taxon>
        <taxon>Halobacteriales</taxon>
        <taxon>Haloferacaceae</taxon>
        <taxon>Halorubrum</taxon>
    </lineage>
</organism>
<name>A0A256IK54_9EURY</name>
<proteinExistence type="predicted"/>
<reference evidence="3 4" key="1">
    <citation type="journal article" date="2014" name="Front. Microbiol.">
        <title>Population and genomic analysis of the genus Halorubrum.</title>
        <authorList>
            <person name="Fullmer M.S."/>
            <person name="Soucy S.M."/>
            <person name="Swithers K.S."/>
            <person name="Makkay A.M."/>
            <person name="Wheeler R."/>
            <person name="Ventosa A."/>
            <person name="Gogarten J.P."/>
            <person name="Papke R.T."/>
        </authorList>
    </citation>
    <scope>NUCLEOTIDE SEQUENCE [LARGE SCALE GENOMIC DNA]</scope>
    <source>
        <strain evidence="3 4">Cb34</strain>
    </source>
</reference>
<evidence type="ECO:0000313" key="4">
    <source>
        <dbReference type="Proteomes" id="UP000216308"/>
    </source>
</evidence>
<evidence type="ECO:0000259" key="2">
    <source>
        <dbReference type="Pfam" id="PF26417"/>
    </source>
</evidence>
<feature type="domain" description="DUF8112" evidence="2">
    <location>
        <begin position="9"/>
        <end position="107"/>
    </location>
</feature>
<feature type="compositionally biased region" description="Polar residues" evidence="1">
    <location>
        <begin position="119"/>
        <end position="133"/>
    </location>
</feature>